<dbReference type="EMBL" id="JAHUTJ010051854">
    <property type="protein sequence ID" value="MED6284973.1"/>
    <property type="molecule type" value="Genomic_DNA"/>
</dbReference>
<sequence length="104" mass="11032">MPESLPSYSSLPLQGRPASMSSSPASSVAFPQAEQPPGGLTSRKGLIPGLKLRKSKALAAPTDEPVHPQAEILQPLDACVVERNALLLLERTNKTRICCCVRGV</sequence>
<evidence type="ECO:0000313" key="2">
    <source>
        <dbReference type="EMBL" id="MED6284973.1"/>
    </source>
</evidence>
<feature type="region of interest" description="Disordered" evidence="1">
    <location>
        <begin position="1"/>
        <end position="46"/>
    </location>
</feature>
<proteinExistence type="predicted"/>
<name>A0ABU7ECJ6_9TELE</name>
<evidence type="ECO:0000313" key="3">
    <source>
        <dbReference type="Proteomes" id="UP001352852"/>
    </source>
</evidence>
<accession>A0ABU7ECJ6</accession>
<comment type="caution">
    <text evidence="2">The sequence shown here is derived from an EMBL/GenBank/DDBJ whole genome shotgun (WGS) entry which is preliminary data.</text>
</comment>
<reference evidence="2 3" key="1">
    <citation type="submission" date="2021-06" db="EMBL/GenBank/DDBJ databases">
        <authorList>
            <person name="Palmer J.M."/>
        </authorList>
    </citation>
    <scope>NUCLEOTIDE SEQUENCE [LARGE SCALE GENOMIC DNA]</scope>
    <source>
        <strain evidence="2 3">CL_MEX2019</strain>
        <tissue evidence="2">Muscle</tissue>
    </source>
</reference>
<organism evidence="2 3">
    <name type="scientific">Characodon lateralis</name>
    <dbReference type="NCBI Taxonomy" id="208331"/>
    <lineage>
        <taxon>Eukaryota</taxon>
        <taxon>Metazoa</taxon>
        <taxon>Chordata</taxon>
        <taxon>Craniata</taxon>
        <taxon>Vertebrata</taxon>
        <taxon>Euteleostomi</taxon>
        <taxon>Actinopterygii</taxon>
        <taxon>Neopterygii</taxon>
        <taxon>Teleostei</taxon>
        <taxon>Neoteleostei</taxon>
        <taxon>Acanthomorphata</taxon>
        <taxon>Ovalentaria</taxon>
        <taxon>Atherinomorphae</taxon>
        <taxon>Cyprinodontiformes</taxon>
        <taxon>Goodeidae</taxon>
        <taxon>Characodon</taxon>
    </lineage>
</organism>
<protein>
    <submittedName>
        <fullName evidence="2">Uncharacterized protein</fullName>
    </submittedName>
</protein>
<gene>
    <name evidence="2" type="ORF">CHARACLAT_024329</name>
</gene>
<dbReference type="Proteomes" id="UP001352852">
    <property type="component" value="Unassembled WGS sequence"/>
</dbReference>
<feature type="compositionally biased region" description="Low complexity" evidence="1">
    <location>
        <begin position="1"/>
        <end position="31"/>
    </location>
</feature>
<keyword evidence="3" id="KW-1185">Reference proteome</keyword>
<evidence type="ECO:0000256" key="1">
    <source>
        <dbReference type="SAM" id="MobiDB-lite"/>
    </source>
</evidence>